<reference evidence="3 4" key="1">
    <citation type="submission" date="2016-11" db="EMBL/GenBank/DDBJ databases">
        <authorList>
            <person name="Varghese N."/>
            <person name="Submissions S."/>
        </authorList>
    </citation>
    <scope>NUCLEOTIDE SEQUENCE [LARGE SCALE GENOMIC DNA]</scope>
    <source>
        <strain evidence="3 4">DSM 17919</strain>
    </source>
</reference>
<dbReference type="EMBL" id="JBFSOO010000004">
    <property type="protein sequence ID" value="MEZ6853160.1"/>
    <property type="molecule type" value="Genomic_DNA"/>
</dbReference>
<proteinExistence type="predicted"/>
<evidence type="ECO:0000313" key="5">
    <source>
        <dbReference type="Proteomes" id="UP001568358"/>
    </source>
</evidence>
<gene>
    <name evidence="2" type="ORF">AB2Z07_06435</name>
    <name evidence="3" type="ORF">SAMN05660830_00339</name>
</gene>
<evidence type="ECO:0000313" key="3">
    <source>
        <dbReference type="EMBL" id="SHI57106.1"/>
    </source>
</evidence>
<sequence length="42" mass="5001">MMRDVMWAVATVFFLVTVFFAGLVALWLLPFVLIFMLMTRRF</sequence>
<feature type="transmembrane region" description="Helical" evidence="1">
    <location>
        <begin position="6"/>
        <end position="37"/>
    </location>
</feature>
<keyword evidence="1" id="KW-1133">Transmembrane helix</keyword>
<reference evidence="2 5" key="2">
    <citation type="submission" date="2024-07" db="EMBL/GenBank/DDBJ databases">
        <title>Active virus-host system and metabolic interactions in a Lokiarchaeon culture.</title>
        <authorList>
            <person name="Ponce Toledo R.I."/>
            <person name="Rodrigues Oliveira T."/>
            <person name="Schleper C."/>
        </authorList>
    </citation>
    <scope>NUCLEOTIDE SEQUENCE [LARGE SCALE GENOMIC DNA]</scope>
    <source>
        <strain evidence="2 5">B35</strain>
    </source>
</reference>
<dbReference type="AlphaFoldDB" id="A0A8G2C748"/>
<evidence type="ECO:0000313" key="4">
    <source>
        <dbReference type="Proteomes" id="UP000184001"/>
    </source>
</evidence>
<keyword evidence="5" id="KW-1185">Reference proteome</keyword>
<dbReference type="EMBL" id="FQZR01000002">
    <property type="protein sequence ID" value="SHI57106.1"/>
    <property type="molecule type" value="Genomic_DNA"/>
</dbReference>
<evidence type="ECO:0000256" key="1">
    <source>
        <dbReference type="SAM" id="Phobius"/>
    </source>
</evidence>
<dbReference type="Proteomes" id="UP001568358">
    <property type="component" value="Unassembled WGS sequence"/>
</dbReference>
<evidence type="ECO:0000313" key="2">
    <source>
        <dbReference type="EMBL" id="MEZ6853160.1"/>
    </source>
</evidence>
<comment type="caution">
    <text evidence="3">The sequence shown here is derived from an EMBL/GenBank/DDBJ whole genome shotgun (WGS) entry which is preliminary data.</text>
</comment>
<protein>
    <submittedName>
        <fullName evidence="3">Uncharacterized protein</fullName>
    </submittedName>
</protein>
<dbReference type="Proteomes" id="UP000184001">
    <property type="component" value="Unassembled WGS sequence"/>
</dbReference>
<keyword evidence="1" id="KW-0812">Transmembrane</keyword>
<dbReference type="RefSeq" id="WP_020001479.1">
    <property type="nucleotide sequence ID" value="NZ_CP192217.1"/>
</dbReference>
<keyword evidence="1" id="KW-0472">Membrane</keyword>
<organism evidence="3 4">
    <name type="scientific">Halodesulfovibrio aestuarii</name>
    <dbReference type="NCBI Taxonomy" id="126333"/>
    <lineage>
        <taxon>Bacteria</taxon>
        <taxon>Pseudomonadati</taxon>
        <taxon>Thermodesulfobacteriota</taxon>
        <taxon>Desulfovibrionia</taxon>
        <taxon>Desulfovibrionales</taxon>
        <taxon>Desulfovibrionaceae</taxon>
        <taxon>Halodesulfovibrio</taxon>
    </lineage>
</organism>
<accession>A0A8G2C748</accession>
<name>A0A8G2C748_9BACT</name>